<name>A0A937VZ07_UNCTE</name>
<evidence type="ECO:0000313" key="3">
    <source>
        <dbReference type="Proteomes" id="UP000712673"/>
    </source>
</evidence>
<accession>A0A937VZ07</accession>
<dbReference type="PANTHER" id="PTHR42889">
    <property type="entry name" value="BLR3681 PROTEIN"/>
    <property type="match status" value="1"/>
</dbReference>
<sequence>MGWLDPDELRQVLPAETSAFPAPIPTQSVSSDEFMPAPQTPQQREFEARVKQYGTTLARRYGLSRRAFFKTAAGMAAAFVAMNDTYGPLYTVSQAEAATPELAEERAKALAKQFVMDMHTHFLRDDTRLENFVRAREAVGKAGWNPALVGKPQTLEALKFANYVKEVFFDSDTKVACLSGAPSDVPADWFLTNEMKAAARARVNQEAGTRRMLSHAIFTPGQPGWLEQVDQAIAELKPDSFKGYTIGDNTNKHLSKYPWRMDDEQVVYPFYERCLKAGLVNICVHKGLFPPSVEERFPHLLAHSDVRDVGKAAQDWPQLNFMIYHSGYRFGGSAPDAAWAQFEKTGRVEWVSDLAEIPARYGVTNVYGDLGQIFAQSTVANPRLCAAMMGILIRGLGADHVCWGTDAIWTGSPQWQIEALRRLEIPEDLQKQHGFQPLGEADGPVKTAIFGGNNARLYKYPVQQKAELAQDRFATLRASYEQAGPDRSNRTYGYIRPRLG</sequence>
<protein>
    <submittedName>
        <fullName evidence="2">Amidohydrolase</fullName>
    </submittedName>
</protein>
<feature type="domain" description="Amidohydrolase-related" evidence="1">
    <location>
        <begin position="117"/>
        <end position="459"/>
    </location>
</feature>
<evidence type="ECO:0000259" key="1">
    <source>
        <dbReference type="Pfam" id="PF04909"/>
    </source>
</evidence>
<dbReference type="InterPro" id="IPR006680">
    <property type="entry name" value="Amidohydro-rel"/>
</dbReference>
<organism evidence="2 3">
    <name type="scientific">Tectimicrobiota bacterium</name>
    <dbReference type="NCBI Taxonomy" id="2528274"/>
    <lineage>
        <taxon>Bacteria</taxon>
        <taxon>Pseudomonadati</taxon>
        <taxon>Nitrospinota/Tectimicrobiota group</taxon>
        <taxon>Candidatus Tectimicrobiota</taxon>
    </lineage>
</organism>
<comment type="caution">
    <text evidence="2">The sequence shown here is derived from an EMBL/GenBank/DDBJ whole genome shotgun (WGS) entry which is preliminary data.</text>
</comment>
<dbReference type="Pfam" id="PF04909">
    <property type="entry name" value="Amidohydro_2"/>
    <property type="match status" value="1"/>
</dbReference>
<dbReference type="PANTHER" id="PTHR42889:SF1">
    <property type="entry name" value="BLR3681 PROTEIN"/>
    <property type="match status" value="1"/>
</dbReference>
<dbReference type="Proteomes" id="UP000712673">
    <property type="component" value="Unassembled WGS sequence"/>
</dbReference>
<gene>
    <name evidence="2" type="ORF">FJZ47_01610</name>
</gene>
<proteinExistence type="predicted"/>
<dbReference type="SUPFAM" id="SSF51556">
    <property type="entry name" value="Metallo-dependent hydrolases"/>
    <property type="match status" value="1"/>
</dbReference>
<dbReference type="Gene3D" id="3.20.20.140">
    <property type="entry name" value="Metal-dependent hydrolases"/>
    <property type="match status" value="1"/>
</dbReference>
<dbReference type="AlphaFoldDB" id="A0A937VZ07"/>
<reference evidence="2" key="1">
    <citation type="submission" date="2019-03" db="EMBL/GenBank/DDBJ databases">
        <title>Lake Tanganyika Metagenome-Assembled Genomes (MAGs).</title>
        <authorList>
            <person name="Tran P."/>
        </authorList>
    </citation>
    <scope>NUCLEOTIDE SEQUENCE</scope>
    <source>
        <strain evidence="2">K_DeepCast_65m_m2_066</strain>
    </source>
</reference>
<dbReference type="GO" id="GO:0016787">
    <property type="term" value="F:hydrolase activity"/>
    <property type="evidence" value="ECO:0007669"/>
    <property type="project" value="InterPro"/>
</dbReference>
<dbReference type="InterPro" id="IPR032466">
    <property type="entry name" value="Metal_Hydrolase"/>
</dbReference>
<dbReference type="EMBL" id="VGLS01000024">
    <property type="protein sequence ID" value="MBM3222489.1"/>
    <property type="molecule type" value="Genomic_DNA"/>
</dbReference>
<evidence type="ECO:0000313" key="2">
    <source>
        <dbReference type="EMBL" id="MBM3222489.1"/>
    </source>
</evidence>